<accession>A0A6S6ZW50</accession>
<dbReference type="SMART" id="SM01034">
    <property type="entry name" value="BLUF"/>
    <property type="match status" value="1"/>
</dbReference>
<dbReference type="Gene3D" id="3.30.70.100">
    <property type="match status" value="1"/>
</dbReference>
<dbReference type="InterPro" id="IPR001633">
    <property type="entry name" value="EAL_dom"/>
</dbReference>
<feature type="domain" description="EAL" evidence="1">
    <location>
        <begin position="156"/>
        <end position="403"/>
    </location>
</feature>
<dbReference type="EMBL" id="CADIJM010000004">
    <property type="protein sequence ID" value="CAB3699604.1"/>
    <property type="molecule type" value="Genomic_DNA"/>
</dbReference>
<dbReference type="PROSITE" id="PS50883">
    <property type="entry name" value="EAL"/>
    <property type="match status" value="1"/>
</dbReference>
<dbReference type="InterPro" id="IPR036046">
    <property type="entry name" value="Acylphosphatase-like_dom_sf"/>
</dbReference>
<dbReference type="AlphaFoldDB" id="A0A6S6ZW50"/>
<name>A0A6S6ZW50_9BURK</name>
<feature type="domain" description="BLUF" evidence="2">
    <location>
        <begin position="2"/>
        <end position="93"/>
    </location>
</feature>
<protein>
    <submittedName>
        <fullName evidence="3">Blue light- and temperature-regulated antirepressor BluF</fullName>
    </submittedName>
</protein>
<sequence length="406" mass="44763">MLSTLIYRSRAVTSMNAQDLTDLLTPARARNAALQVTGILLFDGVHFVQLLEGPDEAVNLIFDAIRRDDAHKNVVLLMQDHGPTRRFGGDAMALLDLRALDPQQVSARILAKMKKPGRWPGGDDRVVKILGWYADAHGTDHIVEGDDAANWRFAASGVPLAQEDPAAPARPYPFALQPIVDPLRREITSLEFLIRGQSGGSPEQLFASLDPADRYRVDLESKASAFELARRLGLTDVKLSVNLLPMSLIEDPAAVDRLVDQIAACALLPQHVIVEITEQEAIERPRAFRDAIERLRRAGIGVAIDDFGAGYAGLSLLAEFQPDKLKIDRQLIQNIHQDGPRQAIVCGIARTCSAMGITPVAEGVERIEEWCWLQAAGIERFQGYLFAKPALNAVPEVQWPERVRLD</sequence>
<dbReference type="Proteomes" id="UP000494214">
    <property type="component" value="Unassembled WGS sequence"/>
</dbReference>
<reference evidence="3 4" key="1">
    <citation type="submission" date="2020-04" db="EMBL/GenBank/DDBJ databases">
        <authorList>
            <person name="De Canck E."/>
        </authorList>
    </citation>
    <scope>NUCLEOTIDE SEQUENCE [LARGE SCALE GENOMIC DNA]</scope>
    <source>
        <strain evidence="3 4">LMG 26690</strain>
    </source>
</reference>
<proteinExistence type="predicted"/>
<dbReference type="SMART" id="SM00052">
    <property type="entry name" value="EAL"/>
    <property type="match status" value="1"/>
</dbReference>
<dbReference type="Gene3D" id="3.20.20.450">
    <property type="entry name" value="EAL domain"/>
    <property type="match status" value="1"/>
</dbReference>
<dbReference type="SUPFAM" id="SSF141868">
    <property type="entry name" value="EAL domain-like"/>
    <property type="match status" value="1"/>
</dbReference>
<evidence type="ECO:0000259" key="1">
    <source>
        <dbReference type="PROSITE" id="PS50883"/>
    </source>
</evidence>
<dbReference type="InterPro" id="IPR007024">
    <property type="entry name" value="BLUF_domain"/>
</dbReference>
<dbReference type="PROSITE" id="PS50925">
    <property type="entry name" value="BLUF"/>
    <property type="match status" value="1"/>
</dbReference>
<dbReference type="CDD" id="cd01948">
    <property type="entry name" value="EAL"/>
    <property type="match status" value="1"/>
</dbReference>
<dbReference type="PANTHER" id="PTHR33121:SF15">
    <property type="entry name" value="BLUE LIGHT- AND TEMPERATURE-REGULATED ANTIREPRESSOR BLUF"/>
    <property type="match status" value="1"/>
</dbReference>
<dbReference type="InterPro" id="IPR035919">
    <property type="entry name" value="EAL_sf"/>
</dbReference>
<dbReference type="GO" id="GO:0071111">
    <property type="term" value="F:cyclic-guanylate-specific phosphodiesterase activity"/>
    <property type="evidence" value="ECO:0007669"/>
    <property type="project" value="InterPro"/>
</dbReference>
<dbReference type="InterPro" id="IPR050706">
    <property type="entry name" value="Cyclic-di-GMP_PDE-like"/>
</dbReference>
<dbReference type="PANTHER" id="PTHR33121">
    <property type="entry name" value="CYCLIC DI-GMP PHOSPHODIESTERASE PDEF"/>
    <property type="match status" value="1"/>
</dbReference>
<dbReference type="Pfam" id="PF04940">
    <property type="entry name" value="BLUF"/>
    <property type="match status" value="1"/>
</dbReference>
<keyword evidence="4" id="KW-1185">Reference proteome</keyword>
<dbReference type="GO" id="GO:0009882">
    <property type="term" value="F:blue light photoreceptor activity"/>
    <property type="evidence" value="ECO:0007669"/>
    <property type="project" value="InterPro"/>
</dbReference>
<evidence type="ECO:0000259" key="2">
    <source>
        <dbReference type="PROSITE" id="PS50925"/>
    </source>
</evidence>
<gene>
    <name evidence="3" type="primary">bluF</name>
    <name evidence="3" type="ORF">LMG26690_02551</name>
</gene>
<dbReference type="SUPFAM" id="SSF54975">
    <property type="entry name" value="Acylphosphatase/BLUF domain-like"/>
    <property type="match status" value="1"/>
</dbReference>
<organism evidence="3 4">
    <name type="scientific">Achromobacter animicus</name>
    <dbReference type="NCBI Taxonomy" id="1389935"/>
    <lineage>
        <taxon>Bacteria</taxon>
        <taxon>Pseudomonadati</taxon>
        <taxon>Pseudomonadota</taxon>
        <taxon>Betaproteobacteria</taxon>
        <taxon>Burkholderiales</taxon>
        <taxon>Alcaligenaceae</taxon>
        <taxon>Achromobacter</taxon>
    </lineage>
</organism>
<dbReference type="Pfam" id="PF00563">
    <property type="entry name" value="EAL"/>
    <property type="match status" value="1"/>
</dbReference>
<dbReference type="GO" id="GO:0071949">
    <property type="term" value="F:FAD binding"/>
    <property type="evidence" value="ECO:0007669"/>
    <property type="project" value="InterPro"/>
</dbReference>
<evidence type="ECO:0000313" key="4">
    <source>
        <dbReference type="Proteomes" id="UP000494214"/>
    </source>
</evidence>
<evidence type="ECO:0000313" key="3">
    <source>
        <dbReference type="EMBL" id="CAB3699604.1"/>
    </source>
</evidence>